<dbReference type="InterPro" id="IPR000719">
    <property type="entry name" value="Prot_kinase_dom"/>
</dbReference>
<dbReference type="Proteomes" id="UP000002038">
    <property type="component" value="Unassembled WGS sequence"/>
</dbReference>
<dbReference type="PROSITE" id="PS50011">
    <property type="entry name" value="PROTEIN_KINASE_DOM"/>
    <property type="match status" value="1"/>
</dbReference>
<sequence length="330" mass="37722">MGLCPRHSVTEFWFDEKTKESEMTVRCKGKCFHIYLSPGNFRDSPAILEEYLRFAEAIETDGDPDGLQDWALQPFLPLFSDTESALGKSQLFTLHDYLNMEAFHYSLRAANNTLTPFRDFQVTPTPRLDGVDLGDYEFRVRLLSFHPSQVQICAACPENALLTPPEKVLVDGNMICFFKPLGAGEKRSALRELESYRRIEELRVDRRLQVPRLWGLVRDDKNSRCLGLLLSWVECRHMTLESALRSDDSFTLRQKWAGQLTATLNHLHRGGVIWGDAKAANVLIDVNNDLWVIDFGGGYSQGWVEKEKAETIDGDKEGLLKIRNFLFQQS</sequence>
<dbReference type="Gene3D" id="1.10.510.10">
    <property type="entry name" value="Transferase(Phosphotransferase) domain 1"/>
    <property type="match status" value="1"/>
</dbReference>
<evidence type="ECO:0000259" key="1">
    <source>
        <dbReference type="PROSITE" id="PS50011"/>
    </source>
</evidence>
<organism evidence="2 3">
    <name type="scientific">Blastomyces gilchristii (strain SLH14081)</name>
    <name type="common">Blastomyces dermatitidis</name>
    <dbReference type="NCBI Taxonomy" id="559298"/>
    <lineage>
        <taxon>Eukaryota</taxon>
        <taxon>Fungi</taxon>
        <taxon>Dikarya</taxon>
        <taxon>Ascomycota</taxon>
        <taxon>Pezizomycotina</taxon>
        <taxon>Eurotiomycetes</taxon>
        <taxon>Eurotiomycetidae</taxon>
        <taxon>Onygenales</taxon>
        <taxon>Ajellomycetaceae</taxon>
        <taxon>Blastomyces</taxon>
    </lineage>
</organism>
<dbReference type="VEuPathDB" id="FungiDB:BDBG_08155"/>
<dbReference type="KEGG" id="bgh:BDBG_08155"/>
<dbReference type="InterPro" id="IPR011009">
    <property type="entry name" value="Kinase-like_dom_sf"/>
</dbReference>
<proteinExistence type="predicted"/>
<gene>
    <name evidence="2" type="ORF">BDBG_08155</name>
</gene>
<feature type="domain" description="Protein kinase" evidence="1">
    <location>
        <begin position="92"/>
        <end position="330"/>
    </location>
</feature>
<dbReference type="Pfam" id="PF00069">
    <property type="entry name" value="Pkinase"/>
    <property type="match status" value="1"/>
</dbReference>
<evidence type="ECO:0000313" key="3">
    <source>
        <dbReference type="Proteomes" id="UP000002038"/>
    </source>
</evidence>
<dbReference type="GO" id="GO:0004672">
    <property type="term" value="F:protein kinase activity"/>
    <property type="evidence" value="ECO:0007669"/>
    <property type="project" value="InterPro"/>
</dbReference>
<dbReference type="RefSeq" id="XP_002621532.1">
    <property type="nucleotide sequence ID" value="XM_002621486.2"/>
</dbReference>
<keyword evidence="3" id="KW-1185">Reference proteome</keyword>
<dbReference type="OrthoDB" id="4062651at2759"/>
<name>A0A179UXQ3_BLAGS</name>
<dbReference type="GeneID" id="8501948"/>
<dbReference type="AlphaFoldDB" id="A0A179UXQ3"/>
<dbReference type="GO" id="GO:0005524">
    <property type="term" value="F:ATP binding"/>
    <property type="evidence" value="ECO:0007669"/>
    <property type="project" value="InterPro"/>
</dbReference>
<evidence type="ECO:0000313" key="2">
    <source>
        <dbReference type="EMBL" id="OAT12864.1"/>
    </source>
</evidence>
<protein>
    <recommendedName>
        <fullName evidence="1">Protein kinase domain-containing protein</fullName>
    </recommendedName>
</protein>
<accession>A0A179UXQ3</accession>
<reference evidence="3" key="1">
    <citation type="journal article" date="2015" name="PLoS Genet.">
        <title>The dynamic genome and transcriptome of the human fungal pathogen Blastomyces and close relative Emmonsia.</title>
        <authorList>
            <person name="Munoz J.F."/>
            <person name="Gauthier G.M."/>
            <person name="Desjardins C.A."/>
            <person name="Gallo J.E."/>
            <person name="Holder J."/>
            <person name="Sullivan T.D."/>
            <person name="Marty A.J."/>
            <person name="Carmen J.C."/>
            <person name="Chen Z."/>
            <person name="Ding L."/>
            <person name="Gujja S."/>
            <person name="Magrini V."/>
            <person name="Misas E."/>
            <person name="Mitreva M."/>
            <person name="Priest M."/>
            <person name="Saif S."/>
            <person name="Whiston E.A."/>
            <person name="Young S."/>
            <person name="Zeng Q."/>
            <person name="Goldman W.E."/>
            <person name="Mardis E.R."/>
            <person name="Taylor J.W."/>
            <person name="McEwen J.G."/>
            <person name="Clay O.K."/>
            <person name="Klein B.S."/>
            <person name="Cuomo C.A."/>
        </authorList>
    </citation>
    <scope>NUCLEOTIDE SEQUENCE [LARGE SCALE GENOMIC DNA]</scope>
    <source>
        <strain evidence="3">SLH14081</strain>
    </source>
</reference>
<dbReference type="EMBL" id="GG657469">
    <property type="protein sequence ID" value="OAT12864.1"/>
    <property type="molecule type" value="Genomic_DNA"/>
</dbReference>
<dbReference type="SUPFAM" id="SSF56112">
    <property type="entry name" value="Protein kinase-like (PK-like)"/>
    <property type="match status" value="1"/>
</dbReference>